<accession>A0ACC1IEG1</accession>
<evidence type="ECO:0000313" key="2">
    <source>
        <dbReference type="Proteomes" id="UP001150581"/>
    </source>
</evidence>
<reference evidence="1" key="1">
    <citation type="submission" date="2022-07" db="EMBL/GenBank/DDBJ databases">
        <title>Phylogenomic reconstructions and comparative analyses of Kickxellomycotina fungi.</title>
        <authorList>
            <person name="Reynolds N.K."/>
            <person name="Stajich J.E."/>
            <person name="Barry K."/>
            <person name="Grigoriev I.V."/>
            <person name="Crous P."/>
            <person name="Smith M.E."/>
        </authorList>
    </citation>
    <scope>NUCLEOTIDE SEQUENCE</scope>
    <source>
        <strain evidence="1">Benny 63K</strain>
    </source>
</reference>
<keyword evidence="2" id="KW-1185">Reference proteome</keyword>
<organism evidence="1 2">
    <name type="scientific">Kickxella alabastrina</name>
    <dbReference type="NCBI Taxonomy" id="61397"/>
    <lineage>
        <taxon>Eukaryota</taxon>
        <taxon>Fungi</taxon>
        <taxon>Fungi incertae sedis</taxon>
        <taxon>Zoopagomycota</taxon>
        <taxon>Kickxellomycotina</taxon>
        <taxon>Kickxellomycetes</taxon>
        <taxon>Kickxellales</taxon>
        <taxon>Kickxellaceae</taxon>
        <taxon>Kickxella</taxon>
    </lineage>
</organism>
<comment type="caution">
    <text evidence="1">The sequence shown here is derived from an EMBL/GenBank/DDBJ whole genome shotgun (WGS) entry which is preliminary data.</text>
</comment>
<evidence type="ECO:0000313" key="1">
    <source>
        <dbReference type="EMBL" id="KAJ1888772.1"/>
    </source>
</evidence>
<sequence>MDERGERELNTLSDKKARTMTGSVVASLAHLKDVNGNDGAFFVFPDLSVRCEGVYRLKFSLFEIVGNQVFFCKSITSTMFTVYSAKKFPGMDESTRLTKLFAEQGLKIRVRKEQKSVRPKGNRSRLVSTAMHSDAASPSHMSPWGASAAAPFAQHHDHHDPRDYHDYHDQRDHDYHGPRDHRLQPQMQPQMHPQARPAPPSAWGSTHMRQALDPARAALSQSPQPARYQGHGHYQPPLHDSLRKPLPSYSHPASSSISSPNPVSMAASAPQALQPHARAQALPPPPSSSQLHHGQPPADYFEAPYPQMLPPAHTFPAYRPPHMAEDGRPPLQQQQQHFGQHRPWSPHHRAQVQSHHSPAHAAIGFVSESRYSPYTRQPDAVRDPRHRMSPSVRIGSMVVPPAQDAAQQQQHYYQPPTRHQQRPLHFSVVTSSSAPETPSASTLAPAAAAAHAHASRLGHRLSPPYRAQPPQQQQQQQHQNQRQNHQQHQQQSATGTPPPSSPEPLSAPLLIHHREPCARMPRHALPSSASAPTLAKPHTLLPSIALAPPPPQPQPQPQQRRIAVHSLLISDTSSPEQVSKASP</sequence>
<proteinExistence type="predicted"/>
<protein>
    <submittedName>
        <fullName evidence="1">Uncharacterized protein</fullName>
    </submittedName>
</protein>
<name>A0ACC1IEG1_9FUNG</name>
<dbReference type="EMBL" id="JANBPG010001678">
    <property type="protein sequence ID" value="KAJ1888772.1"/>
    <property type="molecule type" value="Genomic_DNA"/>
</dbReference>
<dbReference type="Proteomes" id="UP001150581">
    <property type="component" value="Unassembled WGS sequence"/>
</dbReference>
<gene>
    <name evidence="1" type="ORF">LPJ66_008399</name>
</gene>